<comment type="subcellular location">
    <subcellularLocation>
        <location evidence="1">Membrane</location>
        <topology evidence="1">Lipid-anchor</topology>
    </subcellularLocation>
</comment>
<dbReference type="Gene3D" id="3.40.190.10">
    <property type="entry name" value="Periplasmic binding protein-like II"/>
    <property type="match status" value="2"/>
</dbReference>
<dbReference type="GO" id="GO:0016020">
    <property type="term" value="C:membrane"/>
    <property type="evidence" value="ECO:0007669"/>
    <property type="project" value="UniProtKB-SubCell"/>
</dbReference>
<evidence type="ECO:0000313" key="8">
    <source>
        <dbReference type="Proteomes" id="UP000560081"/>
    </source>
</evidence>
<evidence type="ECO:0000256" key="6">
    <source>
        <dbReference type="ARBA" id="ARBA00023288"/>
    </source>
</evidence>
<organism evidence="7 8">
    <name type="scientific">Micrococcus flavus</name>
    <dbReference type="NCBI Taxonomy" id="384602"/>
    <lineage>
        <taxon>Bacteria</taxon>
        <taxon>Bacillati</taxon>
        <taxon>Actinomycetota</taxon>
        <taxon>Actinomycetes</taxon>
        <taxon>Micrococcales</taxon>
        <taxon>Micrococcaceae</taxon>
        <taxon>Micrococcus</taxon>
    </lineage>
</organism>
<dbReference type="OrthoDB" id="9812878at2"/>
<dbReference type="PANTHER" id="PTHR30429">
    <property type="entry name" value="D-METHIONINE-BINDING LIPOPROTEIN METQ"/>
    <property type="match status" value="1"/>
</dbReference>
<name>A0A4Y8X496_9MICC</name>
<proteinExistence type="inferred from homology"/>
<dbReference type="Pfam" id="PF03180">
    <property type="entry name" value="Lipoprotein_9"/>
    <property type="match status" value="1"/>
</dbReference>
<dbReference type="EMBL" id="JACHMC010000001">
    <property type="protein sequence ID" value="MBB4882803.1"/>
    <property type="molecule type" value="Genomic_DNA"/>
</dbReference>
<dbReference type="InterPro" id="IPR004872">
    <property type="entry name" value="Lipoprotein_NlpA"/>
</dbReference>
<dbReference type="SUPFAM" id="SSF53850">
    <property type="entry name" value="Periplasmic binding protein-like II"/>
    <property type="match status" value="1"/>
</dbReference>
<sequence>MPQPQNLSRRSFAGLSLAAVGAFALTACNSQAQDSSASGDSQKVIVGVVSENETHRALAKLAKEKHGIDVEIRNFTEYTQPNPALDNGDIDMNWFQHIAYLADYNQSAGKDLTLIGTTEIIPLPLYSKVYDDVSKFQKGDTVAIPNDTVNQARAINVLVEAGLLTLNKETIRPEPRDIDEAASTVKVQPVAAQQTVNALESVQGAVINNTFSADAGIDTNTALYKDDPSADSAKPFVNGFAVRREDLENETYKKIADLYHEQAVLDESAKLSSGTSVPVQLESEEIEETLKQYQDVIAKQGA</sequence>
<dbReference type="RefSeq" id="WP_135027803.1">
    <property type="nucleotide sequence ID" value="NZ_BMLA01000001.1"/>
</dbReference>
<evidence type="ECO:0000313" key="7">
    <source>
        <dbReference type="EMBL" id="MBB4882803.1"/>
    </source>
</evidence>
<dbReference type="PANTHER" id="PTHR30429:SF3">
    <property type="entry name" value="LIPOPROTEIN"/>
    <property type="match status" value="1"/>
</dbReference>
<protein>
    <submittedName>
        <fullName evidence="7">D-methionine transport system substrate-binding protein</fullName>
    </submittedName>
</protein>
<dbReference type="PROSITE" id="PS51318">
    <property type="entry name" value="TAT"/>
    <property type="match status" value="1"/>
</dbReference>
<keyword evidence="8" id="KW-1185">Reference proteome</keyword>
<accession>A0A4Y8X496</accession>
<comment type="similarity">
    <text evidence="2">Belongs to the NlpA lipoprotein family.</text>
</comment>
<evidence type="ECO:0000256" key="4">
    <source>
        <dbReference type="ARBA" id="ARBA00023136"/>
    </source>
</evidence>
<comment type="caution">
    <text evidence="7">The sequence shown here is derived from an EMBL/GenBank/DDBJ whole genome shotgun (WGS) entry which is preliminary data.</text>
</comment>
<gene>
    <name evidence="7" type="ORF">BJ976_001154</name>
</gene>
<dbReference type="Proteomes" id="UP000560081">
    <property type="component" value="Unassembled WGS sequence"/>
</dbReference>
<keyword evidence="5" id="KW-0564">Palmitate</keyword>
<evidence type="ECO:0000256" key="2">
    <source>
        <dbReference type="ARBA" id="ARBA00008973"/>
    </source>
</evidence>
<keyword evidence="3" id="KW-0732">Signal</keyword>
<evidence type="ECO:0000256" key="1">
    <source>
        <dbReference type="ARBA" id="ARBA00004635"/>
    </source>
</evidence>
<keyword evidence="4" id="KW-0472">Membrane</keyword>
<reference evidence="7 8" key="1">
    <citation type="submission" date="2020-08" db="EMBL/GenBank/DDBJ databases">
        <title>Sequencing the genomes of 1000 actinobacteria strains.</title>
        <authorList>
            <person name="Klenk H.-P."/>
        </authorList>
    </citation>
    <scope>NUCLEOTIDE SEQUENCE [LARGE SCALE GENOMIC DNA]</scope>
    <source>
        <strain evidence="7 8">DSM 19079</strain>
    </source>
</reference>
<keyword evidence="6" id="KW-0449">Lipoprotein</keyword>
<evidence type="ECO:0000256" key="3">
    <source>
        <dbReference type="ARBA" id="ARBA00022729"/>
    </source>
</evidence>
<dbReference type="InterPro" id="IPR006311">
    <property type="entry name" value="TAT_signal"/>
</dbReference>
<dbReference type="AlphaFoldDB" id="A0A4Y8X496"/>
<evidence type="ECO:0000256" key="5">
    <source>
        <dbReference type="ARBA" id="ARBA00023139"/>
    </source>
</evidence>